<dbReference type="InterPro" id="IPR029069">
    <property type="entry name" value="HotDog_dom_sf"/>
</dbReference>
<organism evidence="2">
    <name type="scientific">anaerobic digester metagenome</name>
    <dbReference type="NCBI Taxonomy" id="1263854"/>
    <lineage>
        <taxon>unclassified sequences</taxon>
        <taxon>metagenomes</taxon>
        <taxon>ecological metagenomes</taxon>
    </lineage>
</organism>
<dbReference type="AlphaFoldDB" id="A0A485M6I0"/>
<evidence type="ECO:0000313" key="2">
    <source>
        <dbReference type="EMBL" id="VFU17864.1"/>
    </source>
</evidence>
<accession>A0A485M6I0</accession>
<proteinExistence type="predicted"/>
<reference evidence="2" key="1">
    <citation type="submission" date="2019-03" db="EMBL/GenBank/DDBJ databases">
        <authorList>
            <person name="Hao L."/>
        </authorList>
    </citation>
    <scope>NUCLEOTIDE SEQUENCE</scope>
</reference>
<gene>
    <name evidence="2" type="ORF">SCFA_730012</name>
</gene>
<dbReference type="InterPro" id="IPR002539">
    <property type="entry name" value="MaoC-like_dom"/>
</dbReference>
<protein>
    <recommendedName>
        <fullName evidence="1">MaoC-like domain-containing protein</fullName>
    </recommendedName>
</protein>
<dbReference type="Pfam" id="PF01575">
    <property type="entry name" value="MaoC_dehydratas"/>
    <property type="match status" value="1"/>
</dbReference>
<dbReference type="SUPFAM" id="SSF54637">
    <property type="entry name" value="Thioesterase/thiol ester dehydrase-isomerase"/>
    <property type="match status" value="1"/>
</dbReference>
<evidence type="ECO:0000259" key="1">
    <source>
        <dbReference type="Pfam" id="PF01575"/>
    </source>
</evidence>
<name>A0A485M6I0_9ZZZZ</name>
<dbReference type="Gene3D" id="3.10.129.10">
    <property type="entry name" value="Hotdog Thioesterase"/>
    <property type="match status" value="1"/>
</dbReference>
<sequence length="144" mass="15692">MNNEGESIQVGAVFEVPEQVFSERDLILGILWEGDAQLHTNVPGMEKTSFGTTIVHGNSVTSKVIGRLFKTHFKSAEEITVSEIDVAYLSAVHVGDTIQGKFQVEDLESPAGRPKKLSMTFEVTKNGQQVVSKGSMRIEAAGNR</sequence>
<dbReference type="EMBL" id="CAADRM010000140">
    <property type="protein sequence ID" value="VFU17864.1"/>
    <property type="molecule type" value="Genomic_DNA"/>
</dbReference>
<feature type="domain" description="MaoC-like" evidence="1">
    <location>
        <begin position="35"/>
        <end position="117"/>
    </location>
</feature>